<accession>A0A1H7MRL2</accession>
<dbReference type="EMBL" id="FOAT01000012">
    <property type="protein sequence ID" value="SEL13843.1"/>
    <property type="molecule type" value="Genomic_DNA"/>
</dbReference>
<name>A0A1H7MRL2_RUMAL</name>
<dbReference type="OrthoDB" id="552713at2"/>
<evidence type="ECO:0008006" key="3">
    <source>
        <dbReference type="Google" id="ProtNLM"/>
    </source>
</evidence>
<evidence type="ECO:0000313" key="2">
    <source>
        <dbReference type="Proteomes" id="UP000186015"/>
    </source>
</evidence>
<gene>
    <name evidence="1" type="ORF">SAMN05216469_112115</name>
</gene>
<proteinExistence type="predicted"/>
<dbReference type="AlphaFoldDB" id="A0A1H7MRL2"/>
<evidence type="ECO:0000313" key="1">
    <source>
        <dbReference type="EMBL" id="SEL13843.1"/>
    </source>
</evidence>
<organism evidence="1 2">
    <name type="scientific">Ruminococcus albus</name>
    <dbReference type="NCBI Taxonomy" id="1264"/>
    <lineage>
        <taxon>Bacteria</taxon>
        <taxon>Bacillati</taxon>
        <taxon>Bacillota</taxon>
        <taxon>Clostridia</taxon>
        <taxon>Eubacteriales</taxon>
        <taxon>Oscillospiraceae</taxon>
        <taxon>Ruminococcus</taxon>
    </lineage>
</organism>
<protein>
    <recommendedName>
        <fullName evidence="3">AP2 domain-containing protein</fullName>
    </recommendedName>
</protein>
<dbReference type="Proteomes" id="UP000186015">
    <property type="component" value="Unassembled WGS sequence"/>
</dbReference>
<reference evidence="1 2" key="1">
    <citation type="submission" date="2016-10" db="EMBL/GenBank/DDBJ databases">
        <authorList>
            <person name="de Groot N.N."/>
        </authorList>
    </citation>
    <scope>NUCLEOTIDE SEQUENCE [LARGE SCALE GENOMIC DNA]</scope>
    <source>
        <strain evidence="1 2">KH2T6</strain>
    </source>
</reference>
<sequence>MGVFIDLTGETFGYLKVINRSENHGKQTVWRCRCRCGNVVDVQGGHLRGGKIVSCGCYRKENSKEKATIHGKRHTRLYQTWLSMRQRCTNPNCKDYSHYGGRGISITSRWDKFKDFEKWALANGYTDTLTIERVDVNGNYCPENCTWIPKSEQAKNTTRTLNNKR</sequence>
<dbReference type="RefSeq" id="WP_074834395.1">
    <property type="nucleotide sequence ID" value="NZ_FOAT01000012.1"/>
</dbReference>